<sequence length="179" mass="18677">MKSFRIGAAIVALILPLQSVAAAEQSCLTPPEAQALITSFLPDLILATRDGCRASLPADAFLVRSGEALAARYDGEAGRAWTAARPAMGKLIGEDAKLFDKLDDQTTRKVIGAGVAAKMGGSVKAKDCETVSQVLEALEPLPPANMSRLLGIVFEAVGRAKKQSSTGFTVCPPPAQAVR</sequence>
<dbReference type="RefSeq" id="WP_380888494.1">
    <property type="nucleotide sequence ID" value="NZ_JBHUDY010000001.1"/>
</dbReference>
<organism evidence="2 3">
    <name type="scientific">Sphingomonas tabacisoli</name>
    <dbReference type="NCBI Taxonomy" id="2249466"/>
    <lineage>
        <taxon>Bacteria</taxon>
        <taxon>Pseudomonadati</taxon>
        <taxon>Pseudomonadota</taxon>
        <taxon>Alphaproteobacteria</taxon>
        <taxon>Sphingomonadales</taxon>
        <taxon>Sphingomonadaceae</taxon>
        <taxon>Sphingomonas</taxon>
    </lineage>
</organism>
<evidence type="ECO:0000313" key="3">
    <source>
        <dbReference type="Proteomes" id="UP001597115"/>
    </source>
</evidence>
<name>A0ABW4I303_9SPHN</name>
<gene>
    <name evidence="2" type="ORF">ACFSCW_08925</name>
</gene>
<feature type="signal peptide" evidence="1">
    <location>
        <begin position="1"/>
        <end position="23"/>
    </location>
</feature>
<evidence type="ECO:0000256" key="1">
    <source>
        <dbReference type="SAM" id="SignalP"/>
    </source>
</evidence>
<evidence type="ECO:0000313" key="2">
    <source>
        <dbReference type="EMBL" id="MFD1611922.1"/>
    </source>
</evidence>
<dbReference type="EMBL" id="JBHUDY010000001">
    <property type="protein sequence ID" value="MFD1611922.1"/>
    <property type="molecule type" value="Genomic_DNA"/>
</dbReference>
<keyword evidence="3" id="KW-1185">Reference proteome</keyword>
<comment type="caution">
    <text evidence="2">The sequence shown here is derived from an EMBL/GenBank/DDBJ whole genome shotgun (WGS) entry which is preliminary data.</text>
</comment>
<protein>
    <submittedName>
        <fullName evidence="2">Uncharacterized protein</fullName>
    </submittedName>
</protein>
<feature type="chain" id="PRO_5046597481" evidence="1">
    <location>
        <begin position="24"/>
        <end position="179"/>
    </location>
</feature>
<reference evidence="3" key="1">
    <citation type="journal article" date="2019" name="Int. J. Syst. Evol. Microbiol.">
        <title>The Global Catalogue of Microorganisms (GCM) 10K type strain sequencing project: providing services to taxonomists for standard genome sequencing and annotation.</title>
        <authorList>
            <consortium name="The Broad Institute Genomics Platform"/>
            <consortium name="The Broad Institute Genome Sequencing Center for Infectious Disease"/>
            <person name="Wu L."/>
            <person name="Ma J."/>
        </authorList>
    </citation>
    <scope>NUCLEOTIDE SEQUENCE [LARGE SCALE GENOMIC DNA]</scope>
    <source>
        <strain evidence="3">CGMCC 1.16275</strain>
    </source>
</reference>
<accession>A0ABW4I303</accession>
<keyword evidence="1" id="KW-0732">Signal</keyword>
<proteinExistence type="predicted"/>
<dbReference type="Proteomes" id="UP001597115">
    <property type="component" value="Unassembled WGS sequence"/>
</dbReference>